<dbReference type="GO" id="GO:0020037">
    <property type="term" value="F:heme binding"/>
    <property type="evidence" value="ECO:0007669"/>
    <property type="project" value="InterPro"/>
</dbReference>
<evidence type="ECO:0000256" key="4">
    <source>
        <dbReference type="PIRSR" id="PIRSR602401-1"/>
    </source>
</evidence>
<dbReference type="FunFam" id="1.10.630.10:FF:000011">
    <property type="entry name" value="Cytochrome P450 83B1"/>
    <property type="match status" value="1"/>
</dbReference>
<evidence type="ECO:0008006" key="9">
    <source>
        <dbReference type="Google" id="ProtNLM"/>
    </source>
</evidence>
<dbReference type="InterPro" id="IPR017972">
    <property type="entry name" value="Cyt_P450_CS"/>
</dbReference>
<dbReference type="InterPro" id="IPR001128">
    <property type="entry name" value="Cyt_P450"/>
</dbReference>
<dbReference type="GO" id="GO:0004497">
    <property type="term" value="F:monooxygenase activity"/>
    <property type="evidence" value="ECO:0007669"/>
    <property type="project" value="UniProtKB-KW"/>
</dbReference>
<dbReference type="PROSITE" id="PS00086">
    <property type="entry name" value="CYTOCHROME_P450"/>
    <property type="match status" value="1"/>
</dbReference>
<evidence type="ECO:0000313" key="8">
    <source>
        <dbReference type="Proteomes" id="UP001187192"/>
    </source>
</evidence>
<keyword evidence="8" id="KW-1185">Reference proteome</keyword>
<evidence type="ECO:0000256" key="6">
    <source>
        <dbReference type="SAM" id="SignalP"/>
    </source>
</evidence>
<dbReference type="PRINTS" id="PR00385">
    <property type="entry name" value="P450"/>
</dbReference>
<dbReference type="PRINTS" id="PR00463">
    <property type="entry name" value="EP450I"/>
</dbReference>
<accession>A0AA88DG05</accession>
<dbReference type="PANTHER" id="PTHR47955">
    <property type="entry name" value="CYTOCHROME P450 FAMILY 71 PROTEIN"/>
    <property type="match status" value="1"/>
</dbReference>
<dbReference type="GO" id="GO:0005506">
    <property type="term" value="F:iron ion binding"/>
    <property type="evidence" value="ECO:0007669"/>
    <property type="project" value="InterPro"/>
</dbReference>
<keyword evidence="2 4" id="KW-0479">Metal-binding</keyword>
<dbReference type="GO" id="GO:0016705">
    <property type="term" value="F:oxidoreductase activity, acting on paired donors, with incorporation or reduction of molecular oxygen"/>
    <property type="evidence" value="ECO:0007669"/>
    <property type="project" value="InterPro"/>
</dbReference>
<feature type="chain" id="PRO_5041636748" description="Cytochrome P450" evidence="6">
    <location>
        <begin position="21"/>
        <end position="489"/>
    </location>
</feature>
<comment type="cofactor">
    <cofactor evidence="4">
        <name>heme</name>
        <dbReference type="ChEBI" id="CHEBI:30413"/>
    </cofactor>
</comment>
<evidence type="ECO:0000256" key="1">
    <source>
        <dbReference type="ARBA" id="ARBA00010617"/>
    </source>
</evidence>
<organism evidence="7 8">
    <name type="scientific">Ficus carica</name>
    <name type="common">Common fig</name>
    <dbReference type="NCBI Taxonomy" id="3494"/>
    <lineage>
        <taxon>Eukaryota</taxon>
        <taxon>Viridiplantae</taxon>
        <taxon>Streptophyta</taxon>
        <taxon>Embryophyta</taxon>
        <taxon>Tracheophyta</taxon>
        <taxon>Spermatophyta</taxon>
        <taxon>Magnoliopsida</taxon>
        <taxon>eudicotyledons</taxon>
        <taxon>Gunneridae</taxon>
        <taxon>Pentapetalae</taxon>
        <taxon>rosids</taxon>
        <taxon>fabids</taxon>
        <taxon>Rosales</taxon>
        <taxon>Moraceae</taxon>
        <taxon>Ficeae</taxon>
        <taxon>Ficus</taxon>
    </lineage>
</organism>
<dbReference type="AlphaFoldDB" id="A0AA88DG05"/>
<keyword evidence="4 5" id="KW-0349">Heme</keyword>
<name>A0AA88DG05_FICCA</name>
<gene>
    <name evidence="7" type="ORF">TIFTF001_026026</name>
</gene>
<dbReference type="Gene3D" id="1.10.630.10">
    <property type="entry name" value="Cytochrome P450"/>
    <property type="match status" value="1"/>
</dbReference>
<feature type="binding site" description="axial binding residue" evidence="4">
    <location>
        <position position="430"/>
    </location>
    <ligand>
        <name>heme</name>
        <dbReference type="ChEBI" id="CHEBI:30413"/>
    </ligand>
    <ligandPart>
        <name>Fe</name>
        <dbReference type="ChEBI" id="CHEBI:18248"/>
    </ligandPart>
</feature>
<dbReference type="Proteomes" id="UP001187192">
    <property type="component" value="Unassembled WGS sequence"/>
</dbReference>
<dbReference type="InterPro" id="IPR002401">
    <property type="entry name" value="Cyt_P450_E_grp-I"/>
</dbReference>
<reference evidence="7" key="1">
    <citation type="submission" date="2023-07" db="EMBL/GenBank/DDBJ databases">
        <title>draft genome sequence of fig (Ficus carica).</title>
        <authorList>
            <person name="Takahashi T."/>
            <person name="Nishimura K."/>
        </authorList>
    </citation>
    <scope>NUCLEOTIDE SEQUENCE</scope>
</reference>
<evidence type="ECO:0000256" key="5">
    <source>
        <dbReference type="RuleBase" id="RU000461"/>
    </source>
</evidence>
<dbReference type="Pfam" id="PF00067">
    <property type="entry name" value="p450"/>
    <property type="match status" value="1"/>
</dbReference>
<sequence>MIFSLLLIFFSFYVFKLIRGPKLNLPPSPPRLPILGNLHQLGRDLHRSLRDLSEKYGPIMLVHFCNAPTLIVSSEDLSSEILNHSDFLDRPRIKVANTLFYGCTDVAFCSYGEYWREVRKISVLELFSARRVQAFRYVREAEVEEMIENVRRCCCQDGASINLSDMFVNVANNVVSRSALGRKYVREDGGESFGDLARKAMELIGSFNFEDFVPYLGWIDVLTGFNERVKRTSEAFHFLLDQVIEEHRRRNYGDQSSKKDLVDILLHLQKNGQLDINLTQDNLKAILLDMFLGGTDNNATTMEWAMAELAKNPNLMRKAQEEVRRVVGNKPKMEEADIDQMGFLKCVVKETFRLHAPVMLTRESIVGTKLEGYDIPPKTRVMINTWAIQRDPKSWERPEEFVPERFVNNSVDLKGHHRQFTPFGAGRRGCPGIMFAMAEIECVLANLLCWFDWKLPPGQAVEDLDMSDAFGLVIRKKVPLRLVPVIRSR</sequence>
<comment type="caution">
    <text evidence="7">The sequence shown here is derived from an EMBL/GenBank/DDBJ whole genome shotgun (WGS) entry which is preliminary data.</text>
</comment>
<keyword evidence="6" id="KW-0732">Signal</keyword>
<feature type="signal peptide" evidence="6">
    <location>
        <begin position="1"/>
        <end position="20"/>
    </location>
</feature>
<keyword evidence="5" id="KW-0503">Monooxygenase</keyword>
<comment type="similarity">
    <text evidence="1 5">Belongs to the cytochrome P450 family.</text>
</comment>
<dbReference type="InterPro" id="IPR036396">
    <property type="entry name" value="Cyt_P450_sf"/>
</dbReference>
<dbReference type="PANTHER" id="PTHR47955:SF18">
    <property type="entry name" value="CYTOCHROME P450 71A1-LIKE"/>
    <property type="match status" value="1"/>
</dbReference>
<keyword evidence="5" id="KW-0560">Oxidoreductase</keyword>
<keyword evidence="3 4" id="KW-0408">Iron</keyword>
<protein>
    <recommendedName>
        <fullName evidence="9">Cytochrome P450</fullName>
    </recommendedName>
</protein>
<dbReference type="EMBL" id="BTGU01000066">
    <property type="protein sequence ID" value="GMN56920.1"/>
    <property type="molecule type" value="Genomic_DNA"/>
</dbReference>
<evidence type="ECO:0000313" key="7">
    <source>
        <dbReference type="EMBL" id="GMN56920.1"/>
    </source>
</evidence>
<proteinExistence type="inferred from homology"/>
<evidence type="ECO:0000256" key="2">
    <source>
        <dbReference type="ARBA" id="ARBA00022723"/>
    </source>
</evidence>
<dbReference type="CDD" id="cd11072">
    <property type="entry name" value="CYP71-like"/>
    <property type="match status" value="1"/>
</dbReference>
<dbReference type="SUPFAM" id="SSF48264">
    <property type="entry name" value="Cytochrome P450"/>
    <property type="match status" value="1"/>
</dbReference>
<evidence type="ECO:0000256" key="3">
    <source>
        <dbReference type="ARBA" id="ARBA00023004"/>
    </source>
</evidence>